<dbReference type="PRINTS" id="PR00153">
    <property type="entry name" value="CSAPPISMRASE"/>
</dbReference>
<accession>A0A653BYR2</accession>
<keyword evidence="3" id="KW-0697">Rotamase</keyword>
<dbReference type="InterPro" id="IPR002130">
    <property type="entry name" value="Cyclophilin-type_PPIase_dom"/>
</dbReference>
<feature type="compositionally biased region" description="Basic and acidic residues" evidence="5">
    <location>
        <begin position="279"/>
        <end position="323"/>
    </location>
</feature>
<feature type="domain" description="PPIase cyclophilin-type" evidence="6">
    <location>
        <begin position="23"/>
        <end position="188"/>
    </location>
</feature>
<feature type="region of interest" description="Disordered" evidence="5">
    <location>
        <begin position="746"/>
        <end position="853"/>
    </location>
</feature>
<dbReference type="CDD" id="cd01926">
    <property type="entry name" value="cyclophilin_ABH_like"/>
    <property type="match status" value="1"/>
</dbReference>
<evidence type="ECO:0000259" key="6">
    <source>
        <dbReference type="PROSITE" id="PS50072"/>
    </source>
</evidence>
<dbReference type="EC" id="5.2.1.8" evidence="2"/>
<feature type="compositionally biased region" description="Basic and acidic residues" evidence="5">
    <location>
        <begin position="746"/>
        <end position="781"/>
    </location>
</feature>
<dbReference type="PANTHER" id="PTHR11071:SF565">
    <property type="entry name" value="MOCA-CYP, ISOFORM A"/>
    <property type="match status" value="1"/>
</dbReference>
<evidence type="ECO:0000256" key="4">
    <source>
        <dbReference type="ARBA" id="ARBA00023235"/>
    </source>
</evidence>
<feature type="compositionally biased region" description="Basic and acidic residues" evidence="5">
    <location>
        <begin position="684"/>
        <end position="696"/>
    </location>
</feature>
<evidence type="ECO:0000256" key="2">
    <source>
        <dbReference type="ARBA" id="ARBA00013194"/>
    </source>
</evidence>
<dbReference type="Proteomes" id="UP000410492">
    <property type="component" value="Unassembled WGS sequence"/>
</dbReference>
<dbReference type="Gene3D" id="2.40.100.10">
    <property type="entry name" value="Cyclophilin-like"/>
    <property type="match status" value="1"/>
</dbReference>
<reference evidence="7 8" key="1">
    <citation type="submission" date="2019-01" db="EMBL/GenBank/DDBJ databases">
        <authorList>
            <person name="Sayadi A."/>
        </authorList>
    </citation>
    <scope>NUCLEOTIDE SEQUENCE [LARGE SCALE GENOMIC DNA]</scope>
</reference>
<dbReference type="FunFam" id="2.40.100.10:FF:000005">
    <property type="entry name" value="Peptidyl-prolyl cis-trans isomerase G"/>
    <property type="match status" value="1"/>
</dbReference>
<dbReference type="InterPro" id="IPR029000">
    <property type="entry name" value="Cyclophilin-like_dom_sf"/>
</dbReference>
<feature type="compositionally biased region" description="Basic and acidic residues" evidence="5">
    <location>
        <begin position="625"/>
        <end position="647"/>
    </location>
</feature>
<feature type="region of interest" description="Disordered" evidence="5">
    <location>
        <begin position="194"/>
        <end position="366"/>
    </location>
</feature>
<proteinExistence type="predicted"/>
<feature type="compositionally biased region" description="Basic and acidic residues" evidence="5">
    <location>
        <begin position="553"/>
        <end position="568"/>
    </location>
</feature>
<feature type="region of interest" description="Disordered" evidence="5">
    <location>
        <begin position="498"/>
        <end position="526"/>
    </location>
</feature>
<dbReference type="OrthoDB" id="6630374at2759"/>
<evidence type="ECO:0000256" key="5">
    <source>
        <dbReference type="SAM" id="MobiDB-lite"/>
    </source>
</evidence>
<dbReference type="SUPFAM" id="SSF50891">
    <property type="entry name" value="Cyclophilin-like"/>
    <property type="match status" value="1"/>
</dbReference>
<dbReference type="GO" id="GO:0006457">
    <property type="term" value="P:protein folding"/>
    <property type="evidence" value="ECO:0007669"/>
    <property type="project" value="InterPro"/>
</dbReference>
<feature type="compositionally biased region" description="Low complexity" evidence="5">
    <location>
        <begin position="787"/>
        <end position="804"/>
    </location>
</feature>
<feature type="compositionally biased region" description="Basic and acidic residues" evidence="5">
    <location>
        <begin position="201"/>
        <end position="214"/>
    </location>
</feature>
<feature type="compositionally biased region" description="Basic residues" evidence="5">
    <location>
        <begin position="330"/>
        <end position="361"/>
    </location>
</feature>
<feature type="compositionally biased region" description="Basic residues" evidence="5">
    <location>
        <begin position="648"/>
        <end position="683"/>
    </location>
</feature>
<dbReference type="GO" id="GO:0005739">
    <property type="term" value="C:mitochondrion"/>
    <property type="evidence" value="ECO:0007669"/>
    <property type="project" value="TreeGrafter"/>
</dbReference>
<dbReference type="EMBL" id="CAACVG010006652">
    <property type="protein sequence ID" value="VEN40775.1"/>
    <property type="molecule type" value="Genomic_DNA"/>
</dbReference>
<evidence type="ECO:0000256" key="3">
    <source>
        <dbReference type="ARBA" id="ARBA00023110"/>
    </source>
</evidence>
<dbReference type="InterPro" id="IPR020892">
    <property type="entry name" value="Cyclophilin-type_PPIase_CS"/>
</dbReference>
<dbReference type="AlphaFoldDB" id="A0A653BYR2"/>
<feature type="region of interest" description="Disordered" evidence="5">
    <location>
        <begin position="553"/>
        <end position="595"/>
    </location>
</feature>
<feature type="region of interest" description="Disordered" evidence="5">
    <location>
        <begin position="625"/>
        <end position="696"/>
    </location>
</feature>
<dbReference type="Pfam" id="PF00160">
    <property type="entry name" value="Pro_isomerase"/>
    <property type="match status" value="1"/>
</dbReference>
<keyword evidence="4" id="KW-0413">Isomerase</keyword>
<comment type="catalytic activity">
    <reaction evidence="1">
        <text>[protein]-peptidylproline (omega=180) = [protein]-peptidylproline (omega=0)</text>
        <dbReference type="Rhea" id="RHEA:16237"/>
        <dbReference type="Rhea" id="RHEA-COMP:10747"/>
        <dbReference type="Rhea" id="RHEA-COMP:10748"/>
        <dbReference type="ChEBI" id="CHEBI:83833"/>
        <dbReference type="ChEBI" id="CHEBI:83834"/>
        <dbReference type="EC" id="5.2.1.8"/>
    </reaction>
</comment>
<evidence type="ECO:0000313" key="7">
    <source>
        <dbReference type="EMBL" id="VEN40775.1"/>
    </source>
</evidence>
<dbReference type="PROSITE" id="PS50072">
    <property type="entry name" value="CSA_PPIASE_2"/>
    <property type="match status" value="1"/>
</dbReference>
<feature type="compositionally biased region" description="Basic and acidic residues" evidence="5">
    <location>
        <begin position="385"/>
        <end position="416"/>
    </location>
</feature>
<protein>
    <recommendedName>
        <fullName evidence="2">peptidylprolyl isomerase</fullName>
        <ecNumber evidence="2">5.2.1.8</ecNumber>
    </recommendedName>
</protein>
<dbReference type="PROSITE" id="PS00170">
    <property type="entry name" value="CSA_PPIASE_1"/>
    <property type="match status" value="1"/>
</dbReference>
<keyword evidence="8" id="KW-1185">Reference proteome</keyword>
<sequence>MVEEEREEEAKSPAPTPERFRCFFDVSIGGLPSGRMVFELFSDLAPKTAENFRALCTGEKGLGEQTKKLLHYKDSIFHRVVKDFMIQGGDFSNGNGTGGESIYGGTFEDESFDLKHDKPFLLSMANRGKNTNGSQFFITTQPAPHLDNVHVVFGRLVSGTDVVQQIEMLPVDANSRPLQDVKIVKCGELVRQVKAKKEKKKKEEGEKESDDDKKQKKKKKDKKDEKKKSKKQKNKENESDSEGLEQGEIPEPHPLVTLTNINPDEIPEIPSNKFLMRGRQADVDKKNKKDSGKNREKERNRDRDREKERDRERDRGYQNRGNREWGSGFNRRKPVTTKSGRIIKGRGKFRFRTPSRSRSRSRSITPIHWRKEEARVIKLSEFEKLESERKKLEEKKAQNGKLKDNVERGKSEDRYEGSTTPKTKYKSIDYNALDYEGQSEEEGEYNKREVPSLVQYPLPGAYTKFKPDKPEEPELEEGEIITINKRSDFMAMALGVQIKTGEDPPTGEIAGYNKNKNKNQMQPQMQKGNMDWGMQRQFRPNMDPDLPQIASRVEERRGRDKFEIEKSKQSVMNDTRMYKNNDGMNRFGDGRYIDRRNNDRRNREWQNNRNRMRENERARLIEKERERGREREKEAEKRREREMEKGRTPPRRPRSKSPDRHRRSTSRSRRSRSADKTKKRPKSKTPEKRLRKESEKDLYDFIKLDKDAEEKYKKLLLLRKKMELLELKKKKEEEQKLLEEKQRKALEESQMLEKAKKAKRDAIEKEKLLKTYKVLKEIDGKKRARQRSSSSSSSSDSSSSSGSNRRSRRKKDSRDQPRKVRRRSSSGSVSRSRSRSRSRDRRRHLTPKKHRRS</sequence>
<gene>
    <name evidence="7" type="ORF">CALMAC_LOCUS4831</name>
</gene>
<feature type="compositionally biased region" description="Basic residues" evidence="5">
    <location>
        <begin position="832"/>
        <end position="853"/>
    </location>
</feature>
<name>A0A653BYR2_CALMS</name>
<dbReference type="PANTHER" id="PTHR11071">
    <property type="entry name" value="PEPTIDYL-PROLYL CIS-TRANS ISOMERASE"/>
    <property type="match status" value="1"/>
</dbReference>
<organism evidence="7 8">
    <name type="scientific">Callosobruchus maculatus</name>
    <name type="common">Southern cowpea weevil</name>
    <name type="synonym">Pulse bruchid</name>
    <dbReference type="NCBI Taxonomy" id="64391"/>
    <lineage>
        <taxon>Eukaryota</taxon>
        <taxon>Metazoa</taxon>
        <taxon>Ecdysozoa</taxon>
        <taxon>Arthropoda</taxon>
        <taxon>Hexapoda</taxon>
        <taxon>Insecta</taxon>
        <taxon>Pterygota</taxon>
        <taxon>Neoptera</taxon>
        <taxon>Endopterygota</taxon>
        <taxon>Coleoptera</taxon>
        <taxon>Polyphaga</taxon>
        <taxon>Cucujiformia</taxon>
        <taxon>Chrysomeloidea</taxon>
        <taxon>Chrysomelidae</taxon>
        <taxon>Bruchinae</taxon>
        <taxon>Bruchini</taxon>
        <taxon>Callosobruchus</taxon>
    </lineage>
</organism>
<dbReference type="GO" id="GO:0003755">
    <property type="term" value="F:peptidyl-prolyl cis-trans isomerase activity"/>
    <property type="evidence" value="ECO:0007669"/>
    <property type="project" value="UniProtKB-KW"/>
</dbReference>
<evidence type="ECO:0000256" key="1">
    <source>
        <dbReference type="ARBA" id="ARBA00000971"/>
    </source>
</evidence>
<dbReference type="GO" id="GO:0016018">
    <property type="term" value="F:cyclosporin A binding"/>
    <property type="evidence" value="ECO:0007669"/>
    <property type="project" value="TreeGrafter"/>
</dbReference>
<feature type="region of interest" description="Disordered" evidence="5">
    <location>
        <begin position="385"/>
        <end position="423"/>
    </location>
</feature>
<evidence type="ECO:0000313" key="8">
    <source>
        <dbReference type="Proteomes" id="UP000410492"/>
    </source>
</evidence>